<evidence type="ECO:0000256" key="1">
    <source>
        <dbReference type="ARBA" id="ARBA00022729"/>
    </source>
</evidence>
<keyword evidence="8" id="KW-1185">Reference proteome</keyword>
<evidence type="ECO:0000256" key="2">
    <source>
        <dbReference type="ARBA" id="ARBA00022737"/>
    </source>
</evidence>
<evidence type="ECO:0000256" key="3">
    <source>
        <dbReference type="ARBA" id="ARBA00022837"/>
    </source>
</evidence>
<keyword evidence="2" id="KW-0677">Repeat</keyword>
<name>A0A1C3E888_9GAMM</name>
<feature type="domain" description="Calx-beta" evidence="6">
    <location>
        <begin position="986"/>
        <end position="1081"/>
    </location>
</feature>
<dbReference type="OrthoDB" id="5912193at2"/>
<feature type="domain" description="Calx-beta" evidence="6">
    <location>
        <begin position="1926"/>
        <end position="2021"/>
    </location>
</feature>
<dbReference type="GO" id="GO:0016020">
    <property type="term" value="C:membrane"/>
    <property type="evidence" value="ECO:0007669"/>
    <property type="project" value="InterPro"/>
</dbReference>
<dbReference type="SUPFAM" id="SSF141072">
    <property type="entry name" value="CalX-like"/>
    <property type="match status" value="17"/>
</dbReference>
<feature type="non-terminal residue" evidence="7">
    <location>
        <position position="2315"/>
    </location>
</feature>
<sequence>MNLIVIEKSGVVSSISGDTRILYNGLPQTLADGFEMSAGSRVLLNEGTNFELAAVDGSTQLYTVNEEEAQDGEISVVDDIVALQEAIEAGLDPTSVQEAPAAGEPTSSGNNGFISLARTGSETIAKSGFDTSSFSDVSNDVSGFLGSNDLDANTQLRVTNTPSSNPATVVTLTGPTNIKEGQTSATFTVQLSDPMPEDGIVKFKYDFLNGADSSDIQQINSIPVQAGETVVTFTITVNPDSDIELSEGFTISVDTMETNDGDQAFSSLNLNAATQTISIEDATTTATLDGPTSVKEGETSATFTFTLSEPMPEDGVVNFKYDYINGADLNDITQVNSVPIKAGETEVTFSITANSDTLVEISEGFTVSVESVLTDNGNPAFPFANLDGATQTVDIEDTSDNLPDAVKVTLDGPTSVIEGEETTEYTITLDYPAPEGTTAILVYSYNDADNNDIEEVVEVKFDTNSTTATFKIKTKDDAFAEPGAVLKGESFIVLVDNIVYPNGNKVFEALNLDDANQQTNIIDETPPDVVTVSISGPTEVVEGETTGKYTLTLTEEAQTDVVVTLSYSGSAADGDDYTAKKTITIPKGSKTVDFTLDTKNDSESDPDETIIITISDAQGGGFESLVTDSTPVETVIKELSTDKVLVSIEGPGEVTEGDPTSNYTVKLTDKAVSPVTVTLTYTGTAESGEDYTAVTQVIIPAGADSETFFIQTKDDAFGEGTESIIITITDVQGGGFEAIGIDDDNDFVATNITDDHDSKETVLISIDGPADVVEGQTTAEYTVSLTEVAQKDVTVQLVYTGTATDGKDYTGFYNVTIKAGEKTATFTLETEDDAFADDGESIIVTIGNYGGGGFEKLAVDEANKSVTTTISDEAQGDTVTVAINGPDIVIEGQQTDEYTVFLDEPAQSPVTVTLAYTGSADDGEDYNKITTVVIPAGETSYSFKLNTIDDGLADGGEDIIITIADVSGGNFETPIAISTTENQVTTTITDDNDDKVLVSIEGPGSVVEGELTSKYTLKLTEKAQSEVTVTLTYSGSATSGEDYTAKTEIKIPAGSDMAQFDLQTIDDVYGEGTESIIVTITGVDGGGFEAIGIDEENDFVATNITDDYDNPEKVEISIDGPTEVTEGLDTAEYTVSLSSPAAKDVTVQLVYEGTATDGKDYKGVYDVTIKAGDTDAKFTIETINDPFADDGETFTVSIGNYGGGGFEGLGVSQTENSVTTTINDEAGGGTATVSITGPDSVTEGGETGEYTVSLDWPAQSDVTVKLVYSGTAKDGEDYTSEKTIVIPEGELSASFTVETIDDVYDDDGETIVVTIDEVSGGGFENDIAISATDNEVTTTINDDGDETAFVSIDGPGSISEGNIATPYILTLDKVSTQDVVVTLAYSGTADDGDDFRGVTEVTIPAGQLTEDFGVQILNDVFAEGSESMIITIVDVTGGNFENLKADPANKEVVTNIIDKEGGDKVLVSIDGPDTVVEGQTTDKYTVSLPVAGKTDVTVEIEYTGTATDGSDYKGVYLLTIPAGQSQVQFDIETLDDGLADNGETIIVTLGNVGGGTFEDLGVDPAAASVTTTIIDDASTAVILSIDGPDTITESESGKYTFSLTEETQSPVTVNLTYSGTAEDGTDYISVQQVTIPAGVTEYSFNIETKDDGLAEPNESFTVTIDSTTGGGFEALQISTTDGSVDTQIVDDNDDTVLASISGPTEVIEGAETTTYTVKLSEIAQSDVTVKLEYGGNAVAGVNFGPGVDFIAKPQIVIKKGSDTATFTLLTNDDFYGEGTESINIKLGDITGGGFEAVGVDPAKASVTTNITESGTPQEIQVSLSGPTEVTEGDTATGYKVELSDGAIALTDVVIQLEYTGTATDGTDYTKTTEVTIKAGDNSATFDIDTIDDVFDDDGETIIVSLGNIAGGGFEAIGPDDTNKEITTVINDDGNDVVTLSIDGPSSIIESQSGTYTLKFNAETQSEVTVNLTYSGTAEDGTDYTKVEQVTVPAGVTEYDFTIQTIDDGLSEPNESFTVTIDSIDGTGGFEGLQISDTEDSINTQIVDDNDDTVLVSIEGPTEVIEGAETTTYTVKLSEVAQSETTIKLNYEGNADFGVDFNGPTEVKVDAGSDTVTFTIQTLTDVYGEGTESINVILGDITGGDFEAIGVDPAKDRVTTNITESDIPQEVKVSITGPSEVMEGETTDKYTVTLTHDGQPVTAATDVVIQLEYTGTADDGTDYTKVTEITIAKGSSSYQFDIQTIEDTIFEGDETFTITLGNIAGGGFEAIGADGTANSVETTIKDDDPIPTLTVDDAGTVNEGQDATFDVTLGNP</sequence>
<keyword evidence="3" id="KW-0106">Calcium</keyword>
<dbReference type="GO" id="GO:0030001">
    <property type="term" value="P:metal ion transport"/>
    <property type="evidence" value="ECO:0007669"/>
    <property type="project" value="TreeGrafter"/>
</dbReference>
<dbReference type="Proteomes" id="UP000094936">
    <property type="component" value="Unassembled WGS sequence"/>
</dbReference>
<feature type="domain" description="Calx-beta" evidence="6">
    <location>
        <begin position="634"/>
        <end position="729"/>
    </location>
</feature>
<evidence type="ECO:0000256" key="4">
    <source>
        <dbReference type="ARBA" id="ARBA00023065"/>
    </source>
</evidence>
<feature type="domain" description="Calx-beta" evidence="6">
    <location>
        <begin position="1806"/>
        <end position="1906"/>
    </location>
</feature>
<dbReference type="InterPro" id="IPR003644">
    <property type="entry name" value="Calx_beta"/>
</dbReference>
<reference evidence="7 8" key="1">
    <citation type="submission" date="2016-05" db="EMBL/GenBank/DDBJ databases">
        <title>Genomic Taxonomy of the Vibrionaceae.</title>
        <authorList>
            <person name="Gomez-Gil B."/>
            <person name="Enciso-Ibarra J."/>
        </authorList>
    </citation>
    <scope>NUCLEOTIDE SEQUENCE [LARGE SCALE GENOMIC DNA]</scope>
    <source>
        <strain evidence="7 8">CAIM 1920</strain>
    </source>
</reference>
<proteinExistence type="predicted"/>
<evidence type="ECO:0000313" key="7">
    <source>
        <dbReference type="EMBL" id="ODA29446.1"/>
    </source>
</evidence>
<gene>
    <name evidence="7" type="ORF">A8L45_22140</name>
</gene>
<evidence type="ECO:0000256" key="5">
    <source>
        <dbReference type="SAM" id="MobiDB-lite"/>
    </source>
</evidence>
<dbReference type="STRING" id="1080227.A8L45_22140"/>
<dbReference type="Pfam" id="PF20579">
    <property type="entry name" value="LapA"/>
    <property type="match status" value="7"/>
</dbReference>
<dbReference type="InterPro" id="IPR051171">
    <property type="entry name" value="CaCA"/>
</dbReference>
<dbReference type="GO" id="GO:0007154">
    <property type="term" value="P:cell communication"/>
    <property type="evidence" value="ECO:0007669"/>
    <property type="project" value="InterPro"/>
</dbReference>
<keyword evidence="4" id="KW-0813">Transport</keyword>
<keyword evidence="1" id="KW-0732">Signal</keyword>
<accession>A0A1C3E888</accession>
<feature type="domain" description="Calx-beta" evidence="6">
    <location>
        <begin position="1454"/>
        <end position="1550"/>
    </location>
</feature>
<dbReference type="InterPro" id="IPR047777">
    <property type="entry name" value="LapA-like_RM"/>
</dbReference>
<feature type="domain" description="Calx-beta" evidence="6">
    <location>
        <begin position="2159"/>
        <end position="2260"/>
    </location>
</feature>
<feature type="domain" description="Calx-beta" evidence="6">
    <location>
        <begin position="1570"/>
        <end position="1665"/>
    </location>
</feature>
<dbReference type="NCBIfam" id="NF033682">
    <property type="entry name" value="retention_LapA"/>
    <property type="match status" value="1"/>
</dbReference>
<dbReference type="InterPro" id="IPR046779">
    <property type="entry name" value="LapA_adhesin_dom"/>
</dbReference>
<dbReference type="Gene3D" id="2.60.40.2030">
    <property type="match status" value="17"/>
</dbReference>
<feature type="region of interest" description="Disordered" evidence="5">
    <location>
        <begin position="1221"/>
        <end position="1242"/>
    </location>
</feature>
<dbReference type="InterPro" id="IPR038081">
    <property type="entry name" value="CalX-like_sf"/>
</dbReference>
<dbReference type="Pfam" id="PF03160">
    <property type="entry name" value="Calx-beta"/>
    <property type="match status" value="10"/>
</dbReference>
<dbReference type="PANTHER" id="PTHR11878:SF65">
    <property type="entry name" value="NA_CA-EXCHANGE PROTEIN, ISOFORM G"/>
    <property type="match status" value="1"/>
</dbReference>
<dbReference type="PANTHER" id="PTHR11878">
    <property type="entry name" value="SODIUM/CALCIUM EXCHANGER"/>
    <property type="match status" value="1"/>
</dbReference>
<protein>
    <recommendedName>
        <fullName evidence="6">Calx-beta domain-containing protein</fullName>
    </recommendedName>
</protein>
<evidence type="ECO:0000313" key="8">
    <source>
        <dbReference type="Proteomes" id="UP000094936"/>
    </source>
</evidence>
<feature type="domain" description="Calx-beta" evidence="6">
    <location>
        <begin position="1103"/>
        <end position="1199"/>
    </location>
</feature>
<comment type="caution">
    <text evidence="7">The sequence shown here is derived from an EMBL/GenBank/DDBJ whole genome shotgun (WGS) entry which is preliminary data.</text>
</comment>
<dbReference type="RefSeq" id="WP_068905526.1">
    <property type="nucleotide sequence ID" value="NZ_LYBM01000068.1"/>
</dbReference>
<keyword evidence="4" id="KW-0406">Ion transport</keyword>
<dbReference type="EMBL" id="LYBM01000068">
    <property type="protein sequence ID" value="ODA29446.1"/>
    <property type="molecule type" value="Genomic_DNA"/>
</dbReference>
<evidence type="ECO:0000259" key="6">
    <source>
        <dbReference type="SMART" id="SM00237"/>
    </source>
</evidence>
<dbReference type="SMART" id="SM00237">
    <property type="entry name" value="Calx_beta"/>
    <property type="match status" value="9"/>
</dbReference>
<feature type="domain" description="Calx-beta" evidence="6">
    <location>
        <begin position="519"/>
        <end position="615"/>
    </location>
</feature>
<organism evidence="7 8">
    <name type="scientific">Veronia pacifica</name>
    <dbReference type="NCBI Taxonomy" id="1080227"/>
    <lineage>
        <taxon>Bacteria</taxon>
        <taxon>Pseudomonadati</taxon>
        <taxon>Pseudomonadota</taxon>
        <taxon>Gammaproteobacteria</taxon>
        <taxon>Vibrionales</taxon>
        <taxon>Vibrionaceae</taxon>
        <taxon>Veronia</taxon>
    </lineage>
</organism>